<dbReference type="CDD" id="cd16030">
    <property type="entry name" value="iduronate-2-sulfatase"/>
    <property type="match status" value="1"/>
</dbReference>
<dbReference type="PANTHER" id="PTHR45953">
    <property type="entry name" value="IDURONATE 2-SULFATASE"/>
    <property type="match status" value="1"/>
</dbReference>
<evidence type="ECO:0000256" key="3">
    <source>
        <dbReference type="ARBA" id="ARBA00022723"/>
    </source>
</evidence>
<keyword evidence="6" id="KW-0106">Calcium</keyword>
<evidence type="ECO:0000256" key="4">
    <source>
        <dbReference type="ARBA" id="ARBA00022729"/>
    </source>
</evidence>
<dbReference type="SUPFAM" id="SSF53649">
    <property type="entry name" value="Alkaline phosphatase-like"/>
    <property type="match status" value="1"/>
</dbReference>
<dbReference type="Pfam" id="PF00884">
    <property type="entry name" value="Sulfatase"/>
    <property type="match status" value="1"/>
</dbReference>
<dbReference type="InterPro" id="IPR024607">
    <property type="entry name" value="Sulfatase_CS"/>
</dbReference>
<keyword evidence="5" id="KW-0378">Hydrolase</keyword>
<keyword evidence="4" id="KW-0732">Signal</keyword>
<protein>
    <submittedName>
        <fullName evidence="8">Sulfatase</fullName>
    </submittedName>
</protein>
<dbReference type="GO" id="GO:0046872">
    <property type="term" value="F:metal ion binding"/>
    <property type="evidence" value="ECO:0007669"/>
    <property type="project" value="UniProtKB-KW"/>
</dbReference>
<gene>
    <name evidence="8" type="ORF">JIN81_02475</name>
</gene>
<evidence type="ECO:0000256" key="5">
    <source>
        <dbReference type="ARBA" id="ARBA00022801"/>
    </source>
</evidence>
<dbReference type="Gene3D" id="3.40.720.10">
    <property type="entry name" value="Alkaline Phosphatase, subunit A"/>
    <property type="match status" value="1"/>
</dbReference>
<comment type="caution">
    <text evidence="8">The sequence shown here is derived from an EMBL/GenBank/DDBJ whole genome shotgun (WGS) entry which is preliminary data.</text>
</comment>
<dbReference type="InterPro" id="IPR035874">
    <property type="entry name" value="IDS"/>
</dbReference>
<dbReference type="PANTHER" id="PTHR45953:SF1">
    <property type="entry name" value="IDURONATE 2-SULFATASE"/>
    <property type="match status" value="1"/>
</dbReference>
<dbReference type="AlphaFoldDB" id="A0A934RCD3"/>
<evidence type="ECO:0000256" key="6">
    <source>
        <dbReference type="ARBA" id="ARBA00022837"/>
    </source>
</evidence>
<evidence type="ECO:0000259" key="7">
    <source>
        <dbReference type="Pfam" id="PF00884"/>
    </source>
</evidence>
<dbReference type="GO" id="GO:0004423">
    <property type="term" value="F:iduronate-2-sulfatase activity"/>
    <property type="evidence" value="ECO:0007669"/>
    <property type="project" value="InterPro"/>
</dbReference>
<comment type="similarity">
    <text evidence="2">Belongs to the sulfatase family.</text>
</comment>
<accession>A0A934RCD3</accession>
<keyword evidence="3" id="KW-0479">Metal-binding</keyword>
<reference evidence="8" key="1">
    <citation type="submission" date="2021-01" db="EMBL/GenBank/DDBJ databases">
        <title>Modified the classification status of verrucomicrobia.</title>
        <authorList>
            <person name="Feng X."/>
        </authorList>
    </citation>
    <scope>NUCLEOTIDE SEQUENCE</scope>
    <source>
        <strain evidence="8">KCTC 22201</strain>
    </source>
</reference>
<dbReference type="RefSeq" id="WP_200275975.1">
    <property type="nucleotide sequence ID" value="NZ_JAENII010000002.1"/>
</dbReference>
<feature type="domain" description="Sulfatase N-terminal" evidence="7">
    <location>
        <begin position="53"/>
        <end position="391"/>
    </location>
</feature>
<dbReference type="InterPro" id="IPR017850">
    <property type="entry name" value="Alkaline_phosphatase_core_sf"/>
</dbReference>
<evidence type="ECO:0000313" key="9">
    <source>
        <dbReference type="Proteomes" id="UP000658278"/>
    </source>
</evidence>
<evidence type="ECO:0000256" key="1">
    <source>
        <dbReference type="ARBA" id="ARBA00001913"/>
    </source>
</evidence>
<organism evidence="8 9">
    <name type="scientific">Haloferula rosea</name>
    <dbReference type="NCBI Taxonomy" id="490093"/>
    <lineage>
        <taxon>Bacteria</taxon>
        <taxon>Pseudomonadati</taxon>
        <taxon>Verrucomicrobiota</taxon>
        <taxon>Verrucomicrobiia</taxon>
        <taxon>Verrucomicrobiales</taxon>
        <taxon>Verrucomicrobiaceae</taxon>
        <taxon>Haloferula</taxon>
    </lineage>
</organism>
<dbReference type="EMBL" id="JAENII010000002">
    <property type="protein sequence ID" value="MBK1825870.1"/>
    <property type="molecule type" value="Genomic_DNA"/>
</dbReference>
<dbReference type="GO" id="GO:0005737">
    <property type="term" value="C:cytoplasm"/>
    <property type="evidence" value="ECO:0007669"/>
    <property type="project" value="TreeGrafter"/>
</dbReference>
<comment type="cofactor">
    <cofactor evidence="1">
        <name>Ca(2+)</name>
        <dbReference type="ChEBI" id="CHEBI:29108"/>
    </cofactor>
</comment>
<evidence type="ECO:0000313" key="8">
    <source>
        <dbReference type="EMBL" id="MBK1825870.1"/>
    </source>
</evidence>
<name>A0A934RCD3_9BACT</name>
<dbReference type="PROSITE" id="PS00149">
    <property type="entry name" value="SULFATASE_2"/>
    <property type="match status" value="1"/>
</dbReference>
<keyword evidence="9" id="KW-1185">Reference proteome</keyword>
<sequence>MKRPSGTRLPSLPETTPWPIKAIRTTGSIIALAFSVTLSTHAVETEKTDEPLNVLFIVVDDLRPELACYGVSEVVSPNFDRLAAMGMLCHRAYAQYPVCNPSRSSFLSGLRPDESGVVSNKVPFRTKLPDTVSLPQLFRQNGYYTAGIGKIFHLGQDEEARPVLFEDPLSWDHFYDGMRNAPKIGKTGVGRDLTNGRLPWCKWLAAEGDDNGQADGLNTSEALRILEERHGQPFFLALGLHKPHDPFIAPAKYFDLYPEDSTKLPEEPSDKSRQVQYAIPNAKDFSSFTAKERREFKRAYQACVSFADAQLGRVFESLDRLDLWSNTMVILIGDHGYHLGEHGWWNKVTVHELGARAPMIAWVPGAKGMGEPTEALIEFVDLYPTLIDYAGLEPPHKLSGQSLRPVLDDPSKPGKAAAYSQVNRGSTVGRSVRTARWRYTEWGPHGEKGIELYDHQDDSGEYYNLGGNPERAELVKRLKALLAKGFPEKR</sequence>
<proteinExistence type="inferred from homology"/>
<dbReference type="InterPro" id="IPR000917">
    <property type="entry name" value="Sulfatase_N"/>
</dbReference>
<evidence type="ECO:0000256" key="2">
    <source>
        <dbReference type="ARBA" id="ARBA00008779"/>
    </source>
</evidence>
<dbReference type="Proteomes" id="UP000658278">
    <property type="component" value="Unassembled WGS sequence"/>
</dbReference>